<reference evidence="3 4" key="1">
    <citation type="submission" date="2019-08" db="EMBL/GenBank/DDBJ databases">
        <authorList>
            <person name="Alioto T."/>
            <person name="Alioto T."/>
            <person name="Gomez Garrido J."/>
        </authorList>
    </citation>
    <scope>NUCLEOTIDE SEQUENCE [LARGE SCALE GENOMIC DNA]</scope>
</reference>
<evidence type="ECO:0000313" key="4">
    <source>
        <dbReference type="Proteomes" id="UP000325440"/>
    </source>
</evidence>
<keyword evidence="4" id="KW-1185">Reference proteome</keyword>
<protein>
    <submittedName>
        <fullName evidence="3">Uncharacterized protein</fullName>
    </submittedName>
</protein>
<dbReference type="InterPro" id="IPR031959">
    <property type="entry name" value="DUF4779"/>
</dbReference>
<feature type="compositionally biased region" description="Basic and acidic residues" evidence="1">
    <location>
        <begin position="361"/>
        <end position="371"/>
    </location>
</feature>
<name>A0A5E4MF33_9HEMI</name>
<feature type="compositionally biased region" description="Basic and acidic residues" evidence="1">
    <location>
        <begin position="381"/>
        <end position="421"/>
    </location>
</feature>
<accession>A0A5E4MF33</accession>
<sequence>MNFRIGLVIVTFAALVFSTMTAVYGARTAAMYVKERGQVQDLEASASGYIYRTDGQSPPVFIKLGEGNDEKFDAILENFKRENGFHGMPVGGGGHGIKQHASPYNIPVVGEDKVLYSDHLGGGVGGGSYGPSAHHFGGGMADDFEDGKHDLDDHLGPLVDDHDHEHDHDYDNGAGFDIGSSPYKYHHDVSPKGDTHGVDDQNYYGSPYTYNEHKSPGRHHSKEGGSFKKAGHYYSHGSKGDSGYKHHNDFDKGSMGKYGKDDMKAHYKKASGHKHAHENEGDHYGKHTSTEHGIKGNKFGEEASHKKGQKTTGFHNVYHKDEYNKDTKFYDDAHKHGKFNKYGGAHKDFTHKDGGHKHGTHHESGYDEGHKGIGGHHNKGGYHEGHKGHSGESGHKSHHDHKAEYDTMSDNKKYGEHDDIGHGGGGGYDFY</sequence>
<dbReference type="EMBL" id="CABPRJ010000493">
    <property type="protein sequence ID" value="VVC29494.1"/>
    <property type="molecule type" value="Genomic_DNA"/>
</dbReference>
<evidence type="ECO:0000256" key="1">
    <source>
        <dbReference type="SAM" id="MobiDB-lite"/>
    </source>
</evidence>
<feature type="compositionally biased region" description="Basic and acidic residues" evidence="1">
    <location>
        <begin position="277"/>
        <end position="305"/>
    </location>
</feature>
<feature type="compositionally biased region" description="Gly residues" evidence="1">
    <location>
        <begin position="422"/>
        <end position="431"/>
    </location>
</feature>
<feature type="chain" id="PRO_5022694834" evidence="2">
    <location>
        <begin position="26"/>
        <end position="431"/>
    </location>
</feature>
<evidence type="ECO:0000313" key="3">
    <source>
        <dbReference type="EMBL" id="VVC29494.1"/>
    </source>
</evidence>
<gene>
    <name evidence="3" type="ORF">CINCED_3A013991</name>
</gene>
<feature type="compositionally biased region" description="Basic and acidic residues" evidence="1">
    <location>
        <begin position="185"/>
        <end position="199"/>
    </location>
</feature>
<dbReference type="Pfam" id="PF16009">
    <property type="entry name" value="DUF4779"/>
    <property type="match status" value="1"/>
</dbReference>
<keyword evidence="2" id="KW-0732">Signal</keyword>
<feature type="compositionally biased region" description="Basic and acidic residues" evidence="1">
    <location>
        <begin position="238"/>
        <end position="248"/>
    </location>
</feature>
<proteinExistence type="predicted"/>
<dbReference type="Proteomes" id="UP000325440">
    <property type="component" value="Unassembled WGS sequence"/>
</dbReference>
<feature type="signal peptide" evidence="2">
    <location>
        <begin position="1"/>
        <end position="25"/>
    </location>
</feature>
<feature type="region of interest" description="Disordered" evidence="1">
    <location>
        <begin position="210"/>
        <end position="248"/>
    </location>
</feature>
<evidence type="ECO:0000256" key="2">
    <source>
        <dbReference type="SAM" id="SignalP"/>
    </source>
</evidence>
<organism evidence="3 4">
    <name type="scientific">Cinara cedri</name>
    <dbReference type="NCBI Taxonomy" id="506608"/>
    <lineage>
        <taxon>Eukaryota</taxon>
        <taxon>Metazoa</taxon>
        <taxon>Ecdysozoa</taxon>
        <taxon>Arthropoda</taxon>
        <taxon>Hexapoda</taxon>
        <taxon>Insecta</taxon>
        <taxon>Pterygota</taxon>
        <taxon>Neoptera</taxon>
        <taxon>Paraneoptera</taxon>
        <taxon>Hemiptera</taxon>
        <taxon>Sternorrhyncha</taxon>
        <taxon>Aphidomorpha</taxon>
        <taxon>Aphidoidea</taxon>
        <taxon>Aphididae</taxon>
        <taxon>Lachninae</taxon>
        <taxon>Cinara</taxon>
    </lineage>
</organism>
<feature type="region of interest" description="Disordered" evidence="1">
    <location>
        <begin position="181"/>
        <end position="200"/>
    </location>
</feature>
<dbReference type="OrthoDB" id="6432502at2759"/>
<feature type="region of interest" description="Disordered" evidence="1">
    <location>
        <begin position="275"/>
        <end position="309"/>
    </location>
</feature>
<dbReference type="AlphaFoldDB" id="A0A5E4MF33"/>
<feature type="region of interest" description="Disordered" evidence="1">
    <location>
        <begin position="348"/>
        <end position="431"/>
    </location>
</feature>